<dbReference type="Pfam" id="PF25390">
    <property type="entry name" value="WD40_RLD"/>
    <property type="match status" value="1"/>
</dbReference>
<dbReference type="InterPro" id="IPR036047">
    <property type="entry name" value="F-box-like_dom_sf"/>
</dbReference>
<feature type="repeat" description="RCC1" evidence="2">
    <location>
        <begin position="475"/>
        <end position="527"/>
    </location>
</feature>
<protein>
    <recommendedName>
        <fullName evidence="8">F-box domain-containing protein</fullName>
    </recommendedName>
</protein>
<dbReference type="STRING" id="905079.L1K3D9"/>
<dbReference type="PaxDb" id="55529-EKX55306"/>
<dbReference type="HOGENOM" id="CLU_504782_0_0_1"/>
<keyword evidence="7" id="KW-1185">Reference proteome</keyword>
<feature type="domain" description="F-box" evidence="3">
    <location>
        <begin position="43"/>
        <end position="80"/>
    </location>
</feature>
<evidence type="ECO:0000259" key="3">
    <source>
        <dbReference type="Pfam" id="PF12937"/>
    </source>
</evidence>
<dbReference type="InterPro" id="IPR000408">
    <property type="entry name" value="Reg_chr_condens"/>
</dbReference>
<dbReference type="InterPro" id="IPR058923">
    <property type="entry name" value="RCC1-like_dom"/>
</dbReference>
<feature type="repeat" description="RCC1" evidence="2">
    <location>
        <begin position="413"/>
        <end position="465"/>
    </location>
</feature>
<dbReference type="Pfam" id="PF12937">
    <property type="entry name" value="F-box-like"/>
    <property type="match status" value="1"/>
</dbReference>
<dbReference type="KEGG" id="gtt:GUITHDRAFT_160426"/>
<feature type="repeat" description="RCC1" evidence="2">
    <location>
        <begin position="225"/>
        <end position="290"/>
    </location>
</feature>
<dbReference type="SUPFAM" id="SSF81383">
    <property type="entry name" value="F-box domain"/>
    <property type="match status" value="1"/>
</dbReference>
<dbReference type="InterPro" id="IPR001810">
    <property type="entry name" value="F-box_dom"/>
</dbReference>
<feature type="domain" description="RCC1-like" evidence="4">
    <location>
        <begin position="134"/>
        <end position="458"/>
    </location>
</feature>
<dbReference type="InterPro" id="IPR051625">
    <property type="entry name" value="Signaling_Regulatory_Domain"/>
</dbReference>
<evidence type="ECO:0000256" key="1">
    <source>
        <dbReference type="ARBA" id="ARBA00022737"/>
    </source>
</evidence>
<accession>L1K3D9</accession>
<dbReference type="RefSeq" id="XP_005842286.1">
    <property type="nucleotide sequence ID" value="XM_005842229.1"/>
</dbReference>
<dbReference type="EMBL" id="JH992965">
    <property type="protein sequence ID" value="EKX55306.1"/>
    <property type="molecule type" value="Genomic_DNA"/>
</dbReference>
<dbReference type="Proteomes" id="UP000011087">
    <property type="component" value="Unassembled WGS sequence"/>
</dbReference>
<reference evidence="7" key="2">
    <citation type="submission" date="2012-11" db="EMBL/GenBank/DDBJ databases">
        <authorList>
            <person name="Kuo A."/>
            <person name="Curtis B.A."/>
            <person name="Tanifuji G."/>
            <person name="Burki F."/>
            <person name="Gruber A."/>
            <person name="Irimia M."/>
            <person name="Maruyama S."/>
            <person name="Arias M.C."/>
            <person name="Ball S.G."/>
            <person name="Gile G.H."/>
            <person name="Hirakawa Y."/>
            <person name="Hopkins J.F."/>
            <person name="Rensing S.A."/>
            <person name="Schmutz J."/>
            <person name="Symeonidi A."/>
            <person name="Elias M."/>
            <person name="Eveleigh R.J."/>
            <person name="Herman E.K."/>
            <person name="Klute M.J."/>
            <person name="Nakayama T."/>
            <person name="Obornik M."/>
            <person name="Reyes-Prieto A."/>
            <person name="Armbrust E.V."/>
            <person name="Aves S.J."/>
            <person name="Beiko R.G."/>
            <person name="Coutinho P."/>
            <person name="Dacks J.B."/>
            <person name="Durnford D.G."/>
            <person name="Fast N.M."/>
            <person name="Green B.R."/>
            <person name="Grisdale C."/>
            <person name="Hempe F."/>
            <person name="Henrissat B."/>
            <person name="Hoppner M.P."/>
            <person name="Ishida K.-I."/>
            <person name="Kim E."/>
            <person name="Koreny L."/>
            <person name="Kroth P.G."/>
            <person name="Liu Y."/>
            <person name="Malik S.-B."/>
            <person name="Maier U.G."/>
            <person name="McRose D."/>
            <person name="Mock T."/>
            <person name="Neilson J.A."/>
            <person name="Onodera N.T."/>
            <person name="Poole A.M."/>
            <person name="Pritham E.J."/>
            <person name="Richards T.A."/>
            <person name="Rocap G."/>
            <person name="Roy S.W."/>
            <person name="Sarai C."/>
            <person name="Schaack S."/>
            <person name="Shirato S."/>
            <person name="Slamovits C.H."/>
            <person name="Spencer D.F."/>
            <person name="Suzuki S."/>
            <person name="Worden A.Z."/>
            <person name="Zauner S."/>
            <person name="Barry K."/>
            <person name="Bell C."/>
            <person name="Bharti A.K."/>
            <person name="Crow J.A."/>
            <person name="Grimwood J."/>
            <person name="Kramer R."/>
            <person name="Lindquist E."/>
            <person name="Lucas S."/>
            <person name="Salamov A."/>
            <person name="McFadden G.I."/>
            <person name="Lane C.E."/>
            <person name="Keeling P.J."/>
            <person name="Gray M.W."/>
            <person name="Grigoriev I.V."/>
            <person name="Archibald J.M."/>
        </authorList>
    </citation>
    <scope>NUCLEOTIDE SEQUENCE</scope>
    <source>
        <strain evidence="7">CCMP2712</strain>
    </source>
</reference>
<evidence type="ECO:0000313" key="7">
    <source>
        <dbReference type="Proteomes" id="UP000011087"/>
    </source>
</evidence>
<sequence>MREAIFEMDDCGPASCVEVEQGKEQAKPPPTKSYGMMADMDSLHGIMMRLDEPRHLWLCAQVCRSWGDATVSEDLWRNVFYIKFGDAARAIVEDMRAYEGLSFRQLCARAESTVVLAWGQGCSSMQESSGAPRCPTLVGGGGMRSNYVQQVSVGHEFTCACTWSGQVLCWGSNSFGQCGVAPSVASFVPEPLPVELLGSVEEEGDALVAQVSCGFAHIAAVSCSGKVLCWGSNEHGQLGVSKEALWGYGGGGVHRQSISAAPLQVMLPHPAPRFRKVCCGSEHTGGLTEEGVVFMWGSNDQGQCGYTEHRMELGEEEAVDRWEPRVLEELLGKRVLDLALGARFSLLLTEDSLLSCGSNTFGQLGRSTPQYLDPCPGKVELSTEQAMGQEEGRTRVCSMCCGDDHALCYMSDGSVWAWGRGTQAALGMGGQQKNTSRPQVISTPLGKKILLLAAGGSSSGAISSSLQGTGVEQYNCLYTWGANRKGELGHGDLTKKTVPKVVKGVSRSASLFLLDLGNTHSVALAEWRRQTPARRVSDAG</sequence>
<dbReference type="GeneID" id="17311920"/>
<reference evidence="6" key="3">
    <citation type="submission" date="2016-03" db="UniProtKB">
        <authorList>
            <consortium name="EnsemblProtists"/>
        </authorList>
    </citation>
    <scope>IDENTIFICATION</scope>
</reference>
<feature type="repeat" description="RCC1" evidence="2">
    <location>
        <begin position="351"/>
        <end position="412"/>
    </location>
</feature>
<dbReference type="OMA" id="NEMHKGH"/>
<dbReference type="OrthoDB" id="5370059at2759"/>
<evidence type="ECO:0000313" key="6">
    <source>
        <dbReference type="EnsemblProtists" id="EKX55306"/>
    </source>
</evidence>
<dbReference type="PRINTS" id="PR00633">
    <property type="entry name" value="RCCNDNSATION"/>
</dbReference>
<dbReference type="AlphaFoldDB" id="L1K3D9"/>
<evidence type="ECO:0000256" key="2">
    <source>
        <dbReference type="PROSITE-ProRule" id="PRU00235"/>
    </source>
</evidence>
<reference evidence="5 7" key="1">
    <citation type="journal article" date="2012" name="Nature">
        <title>Algal genomes reveal evolutionary mosaicism and the fate of nucleomorphs.</title>
        <authorList>
            <consortium name="DOE Joint Genome Institute"/>
            <person name="Curtis B.A."/>
            <person name="Tanifuji G."/>
            <person name="Burki F."/>
            <person name="Gruber A."/>
            <person name="Irimia M."/>
            <person name="Maruyama S."/>
            <person name="Arias M.C."/>
            <person name="Ball S.G."/>
            <person name="Gile G.H."/>
            <person name="Hirakawa Y."/>
            <person name="Hopkins J.F."/>
            <person name="Kuo A."/>
            <person name="Rensing S.A."/>
            <person name="Schmutz J."/>
            <person name="Symeonidi A."/>
            <person name="Elias M."/>
            <person name="Eveleigh R.J."/>
            <person name="Herman E.K."/>
            <person name="Klute M.J."/>
            <person name="Nakayama T."/>
            <person name="Obornik M."/>
            <person name="Reyes-Prieto A."/>
            <person name="Armbrust E.V."/>
            <person name="Aves S.J."/>
            <person name="Beiko R.G."/>
            <person name="Coutinho P."/>
            <person name="Dacks J.B."/>
            <person name="Durnford D.G."/>
            <person name="Fast N.M."/>
            <person name="Green B.R."/>
            <person name="Grisdale C.J."/>
            <person name="Hempel F."/>
            <person name="Henrissat B."/>
            <person name="Hoppner M.P."/>
            <person name="Ishida K."/>
            <person name="Kim E."/>
            <person name="Koreny L."/>
            <person name="Kroth P.G."/>
            <person name="Liu Y."/>
            <person name="Malik S.B."/>
            <person name="Maier U.G."/>
            <person name="McRose D."/>
            <person name="Mock T."/>
            <person name="Neilson J.A."/>
            <person name="Onodera N.T."/>
            <person name="Poole A.M."/>
            <person name="Pritham E.J."/>
            <person name="Richards T.A."/>
            <person name="Rocap G."/>
            <person name="Roy S.W."/>
            <person name="Sarai C."/>
            <person name="Schaack S."/>
            <person name="Shirato S."/>
            <person name="Slamovits C.H."/>
            <person name="Spencer D.F."/>
            <person name="Suzuki S."/>
            <person name="Worden A.Z."/>
            <person name="Zauner S."/>
            <person name="Barry K."/>
            <person name="Bell C."/>
            <person name="Bharti A.K."/>
            <person name="Crow J.A."/>
            <person name="Grimwood J."/>
            <person name="Kramer R."/>
            <person name="Lindquist E."/>
            <person name="Lucas S."/>
            <person name="Salamov A."/>
            <person name="McFadden G.I."/>
            <person name="Lane C.E."/>
            <person name="Keeling P.J."/>
            <person name="Gray M.W."/>
            <person name="Grigoriev I.V."/>
            <person name="Archibald J.M."/>
        </authorList>
    </citation>
    <scope>NUCLEOTIDE SEQUENCE</scope>
    <source>
        <strain evidence="5 7">CCMP2712</strain>
    </source>
</reference>
<dbReference type="EnsemblProtists" id="EKX55306">
    <property type="protein sequence ID" value="EKX55306"/>
    <property type="gene ID" value="GUITHDRAFT_160426"/>
</dbReference>
<dbReference type="InterPro" id="IPR009091">
    <property type="entry name" value="RCC1/BLIP-II"/>
</dbReference>
<gene>
    <name evidence="5" type="ORF">GUITHDRAFT_160426</name>
</gene>
<feature type="repeat" description="RCC1" evidence="2">
    <location>
        <begin position="165"/>
        <end position="224"/>
    </location>
</feature>
<proteinExistence type="predicted"/>
<dbReference type="Pfam" id="PF00415">
    <property type="entry name" value="RCC1"/>
    <property type="match status" value="1"/>
</dbReference>
<dbReference type="PANTHER" id="PTHR22872">
    <property type="entry name" value="BTK-BINDING PROTEIN-RELATED"/>
    <property type="match status" value="1"/>
</dbReference>
<feature type="repeat" description="RCC1" evidence="2">
    <location>
        <begin position="291"/>
        <end position="351"/>
    </location>
</feature>
<dbReference type="Gene3D" id="2.130.10.30">
    <property type="entry name" value="Regulator of chromosome condensation 1/beta-lactamase-inhibitor protein II"/>
    <property type="match status" value="2"/>
</dbReference>
<evidence type="ECO:0008006" key="8">
    <source>
        <dbReference type="Google" id="ProtNLM"/>
    </source>
</evidence>
<name>L1K3D9_GUITC</name>
<dbReference type="SUPFAM" id="SSF50985">
    <property type="entry name" value="RCC1/BLIP-II"/>
    <property type="match status" value="1"/>
</dbReference>
<evidence type="ECO:0000259" key="4">
    <source>
        <dbReference type="Pfam" id="PF25390"/>
    </source>
</evidence>
<dbReference type="eggNOG" id="KOG1426">
    <property type="taxonomic scope" value="Eukaryota"/>
</dbReference>
<keyword evidence="1" id="KW-0677">Repeat</keyword>
<organism evidence="5">
    <name type="scientific">Guillardia theta (strain CCMP2712)</name>
    <name type="common">Cryptophyte</name>
    <dbReference type="NCBI Taxonomy" id="905079"/>
    <lineage>
        <taxon>Eukaryota</taxon>
        <taxon>Cryptophyceae</taxon>
        <taxon>Pyrenomonadales</taxon>
        <taxon>Geminigeraceae</taxon>
        <taxon>Guillardia</taxon>
    </lineage>
</organism>
<evidence type="ECO:0000313" key="5">
    <source>
        <dbReference type="EMBL" id="EKX55306.1"/>
    </source>
</evidence>
<dbReference type="PROSITE" id="PS50012">
    <property type="entry name" value="RCC1_3"/>
    <property type="match status" value="6"/>
</dbReference>